<dbReference type="InterPro" id="IPR004516">
    <property type="entry name" value="HisRS/HisZ"/>
</dbReference>
<protein>
    <recommendedName>
        <fullName evidence="9">Histidine--tRNA ligase</fullName>
        <ecNumber evidence="9">6.1.1.21</ecNumber>
    </recommendedName>
    <alternativeName>
        <fullName evidence="9">Histidyl-tRNA synthetase</fullName>
        <shortName evidence="9">HisRS</shortName>
    </alternativeName>
</protein>
<dbReference type="Gene3D" id="3.40.50.800">
    <property type="entry name" value="Anticodon-binding domain"/>
    <property type="match status" value="1"/>
</dbReference>
<dbReference type="Pfam" id="PF03129">
    <property type="entry name" value="HGTP_anticodon"/>
    <property type="match status" value="1"/>
</dbReference>
<feature type="binding site" evidence="10">
    <location>
        <position position="113"/>
    </location>
    <ligand>
        <name>L-histidine</name>
        <dbReference type="ChEBI" id="CHEBI:57595"/>
    </ligand>
</feature>
<keyword evidence="9" id="KW-0963">Cytoplasm</keyword>
<feature type="domain" description="Aminoacyl-transfer RNA synthetases class-II family profile" evidence="11">
    <location>
        <begin position="1"/>
        <end position="326"/>
    </location>
</feature>
<dbReference type="InterPro" id="IPR036621">
    <property type="entry name" value="Anticodon-bd_dom_sf"/>
</dbReference>
<keyword evidence="6 9" id="KW-0648">Protein biosynthesis</keyword>
<keyword evidence="4 9" id="KW-0547">Nucleotide-binding</keyword>
<evidence type="ECO:0000256" key="4">
    <source>
        <dbReference type="ARBA" id="ARBA00022741"/>
    </source>
</evidence>
<dbReference type="InterPro" id="IPR041715">
    <property type="entry name" value="HisRS-like_core"/>
</dbReference>
<comment type="subunit">
    <text evidence="2 9">Homodimer.</text>
</comment>
<evidence type="ECO:0000259" key="11">
    <source>
        <dbReference type="PROSITE" id="PS50862"/>
    </source>
</evidence>
<evidence type="ECO:0000256" key="5">
    <source>
        <dbReference type="ARBA" id="ARBA00022840"/>
    </source>
</evidence>
<feature type="binding site" evidence="10">
    <location>
        <begin position="82"/>
        <end position="84"/>
    </location>
    <ligand>
        <name>L-histidine</name>
        <dbReference type="ChEBI" id="CHEBI:57595"/>
    </ligand>
</feature>
<dbReference type="SUPFAM" id="SSF52954">
    <property type="entry name" value="Class II aaRS ABD-related"/>
    <property type="match status" value="1"/>
</dbReference>
<feature type="binding site" evidence="10">
    <location>
        <position position="127"/>
    </location>
    <ligand>
        <name>L-histidine</name>
        <dbReference type="ChEBI" id="CHEBI:57595"/>
    </ligand>
</feature>
<evidence type="ECO:0000313" key="12">
    <source>
        <dbReference type="EMBL" id="HHO73805.1"/>
    </source>
</evidence>
<dbReference type="CDD" id="cd00859">
    <property type="entry name" value="HisRS_anticodon"/>
    <property type="match status" value="1"/>
</dbReference>
<dbReference type="GO" id="GO:0005737">
    <property type="term" value="C:cytoplasm"/>
    <property type="evidence" value="ECO:0007669"/>
    <property type="project" value="UniProtKB-SubCell"/>
</dbReference>
<keyword evidence="7 9" id="KW-0030">Aminoacyl-tRNA synthetase</keyword>
<dbReference type="EMBL" id="DSAC01000050">
    <property type="protein sequence ID" value="HHO73805.1"/>
    <property type="molecule type" value="Genomic_DNA"/>
</dbReference>
<evidence type="ECO:0000256" key="3">
    <source>
        <dbReference type="ARBA" id="ARBA00022598"/>
    </source>
</evidence>
<dbReference type="InterPro" id="IPR006195">
    <property type="entry name" value="aa-tRNA-synth_II"/>
</dbReference>
<keyword evidence="5 9" id="KW-0067">ATP-binding</keyword>
<comment type="similarity">
    <text evidence="1 9">Belongs to the class-II aminoacyl-tRNA synthetase family.</text>
</comment>
<keyword evidence="3 9" id="KW-0436">Ligase</keyword>
<comment type="catalytic activity">
    <reaction evidence="8 9">
        <text>tRNA(His) + L-histidine + ATP = L-histidyl-tRNA(His) + AMP + diphosphate + H(+)</text>
        <dbReference type="Rhea" id="RHEA:17313"/>
        <dbReference type="Rhea" id="RHEA-COMP:9665"/>
        <dbReference type="Rhea" id="RHEA-COMP:9689"/>
        <dbReference type="ChEBI" id="CHEBI:15378"/>
        <dbReference type="ChEBI" id="CHEBI:30616"/>
        <dbReference type="ChEBI" id="CHEBI:33019"/>
        <dbReference type="ChEBI" id="CHEBI:57595"/>
        <dbReference type="ChEBI" id="CHEBI:78442"/>
        <dbReference type="ChEBI" id="CHEBI:78527"/>
        <dbReference type="ChEBI" id="CHEBI:456215"/>
        <dbReference type="EC" id="6.1.1.21"/>
    </reaction>
</comment>
<evidence type="ECO:0000256" key="2">
    <source>
        <dbReference type="ARBA" id="ARBA00011738"/>
    </source>
</evidence>
<comment type="caution">
    <text evidence="12">The sequence shown here is derived from an EMBL/GenBank/DDBJ whole genome shotgun (WGS) entry which is preliminary data.</text>
</comment>
<evidence type="ECO:0000256" key="6">
    <source>
        <dbReference type="ARBA" id="ARBA00022917"/>
    </source>
</evidence>
<dbReference type="CDD" id="cd00773">
    <property type="entry name" value="HisRS-like_core"/>
    <property type="match status" value="1"/>
</dbReference>
<dbReference type="SUPFAM" id="SSF55681">
    <property type="entry name" value="Class II aaRS and biotin synthetases"/>
    <property type="match status" value="1"/>
</dbReference>
<reference evidence="12" key="1">
    <citation type="journal article" date="2020" name="mSystems">
        <title>Genome- and Community-Level Interaction Insights into Carbon Utilization and Element Cycling Functions of Hydrothermarchaeota in Hydrothermal Sediment.</title>
        <authorList>
            <person name="Zhou Z."/>
            <person name="Liu Y."/>
            <person name="Xu W."/>
            <person name="Pan J."/>
            <person name="Luo Z.H."/>
            <person name="Li M."/>
        </authorList>
    </citation>
    <scope>NUCLEOTIDE SEQUENCE [LARGE SCALE GENOMIC DNA]</scope>
    <source>
        <strain evidence="12">SpSt-114</strain>
    </source>
</reference>
<dbReference type="GO" id="GO:0004821">
    <property type="term" value="F:histidine-tRNA ligase activity"/>
    <property type="evidence" value="ECO:0007669"/>
    <property type="project" value="UniProtKB-UniRule"/>
</dbReference>
<dbReference type="GO" id="GO:0006427">
    <property type="term" value="P:histidyl-tRNA aminoacylation"/>
    <property type="evidence" value="ECO:0007669"/>
    <property type="project" value="UniProtKB-UniRule"/>
</dbReference>
<dbReference type="PANTHER" id="PTHR43707">
    <property type="entry name" value="HISTIDYL-TRNA SYNTHETASE"/>
    <property type="match status" value="1"/>
</dbReference>
<dbReference type="PANTHER" id="PTHR43707:SF1">
    <property type="entry name" value="HISTIDINE--TRNA LIGASE, MITOCHONDRIAL-RELATED"/>
    <property type="match status" value="1"/>
</dbReference>
<dbReference type="InterPro" id="IPR015807">
    <property type="entry name" value="His-tRNA-ligase"/>
</dbReference>
<dbReference type="InterPro" id="IPR045864">
    <property type="entry name" value="aa-tRNA-synth_II/BPL/LPL"/>
</dbReference>
<evidence type="ECO:0000256" key="7">
    <source>
        <dbReference type="ARBA" id="ARBA00023146"/>
    </source>
</evidence>
<evidence type="ECO:0000256" key="8">
    <source>
        <dbReference type="ARBA" id="ARBA00047639"/>
    </source>
</evidence>
<dbReference type="PIRSF" id="PIRSF001549">
    <property type="entry name" value="His-tRNA_synth"/>
    <property type="match status" value="1"/>
</dbReference>
<dbReference type="InterPro" id="IPR033656">
    <property type="entry name" value="HisRS_anticodon"/>
</dbReference>
<sequence length="409" mass="46899">MEEFRSVRGFHDIFGEELERFNAVRQTVRRILELYNFEEIILPVVEYAEVFQRSIGEATDIVQKEMFVFPDKKGRLLALRPEGTAGVVRAFIQNRMFALKPYTKLFYEGPMFRYERPQAGRYRQFHQIGGEVFGSLDPLVDAEIISIAHKVVKELKIEAVVEVNSIGCKVCRPAYREALTQYLEQVAGHLCEDCIDRKDRNPLRVLDCKVPTCKSAVKDAPKMVDFLCEECREHYQKLLEYLNIMGIPYVENPYLVRGLDYYTKTVFEVVSRELGITIIAGGRYDYLVEEMGGVPTPAVGFAVGVERLAMLVKELPQKQPLYMVIPLGEDTVSYALKVCELLREKGKRVEFSYKRAGLKKQLELANKLKADYAVIVGEDEMKEESLSIKNLHTGEQVKLSLKELFSHVL</sequence>
<name>A0A7C5SY13_9AQUI</name>
<dbReference type="InterPro" id="IPR004154">
    <property type="entry name" value="Anticodon-bd"/>
</dbReference>
<dbReference type="EC" id="6.1.1.21" evidence="9"/>
<dbReference type="PROSITE" id="PS50862">
    <property type="entry name" value="AA_TRNA_LIGASE_II"/>
    <property type="match status" value="1"/>
</dbReference>
<organism evidence="12">
    <name type="scientific">Thermocrinis ruber</name>
    <dbReference type="NCBI Taxonomy" id="75906"/>
    <lineage>
        <taxon>Bacteria</taxon>
        <taxon>Pseudomonadati</taxon>
        <taxon>Aquificota</taxon>
        <taxon>Aquificia</taxon>
        <taxon>Aquificales</taxon>
        <taxon>Aquificaceae</taxon>
        <taxon>Thermocrinis</taxon>
    </lineage>
</organism>
<feature type="binding site" evidence="10">
    <location>
        <position position="257"/>
    </location>
    <ligand>
        <name>L-histidine</name>
        <dbReference type="ChEBI" id="CHEBI:57595"/>
    </ligand>
</feature>
<evidence type="ECO:0000256" key="10">
    <source>
        <dbReference type="PIRSR" id="PIRSR001549-1"/>
    </source>
</evidence>
<dbReference type="GO" id="GO:0005524">
    <property type="term" value="F:ATP binding"/>
    <property type="evidence" value="ECO:0007669"/>
    <property type="project" value="UniProtKB-UniRule"/>
</dbReference>
<accession>A0A7C5SY13</accession>
<evidence type="ECO:0000256" key="9">
    <source>
        <dbReference type="HAMAP-Rule" id="MF_00127"/>
    </source>
</evidence>
<dbReference type="NCBIfam" id="TIGR00442">
    <property type="entry name" value="hisS"/>
    <property type="match status" value="1"/>
</dbReference>
<proteinExistence type="inferred from homology"/>
<feature type="binding site" evidence="10">
    <location>
        <position position="131"/>
    </location>
    <ligand>
        <name>L-histidine</name>
        <dbReference type="ChEBI" id="CHEBI:57595"/>
    </ligand>
</feature>
<gene>
    <name evidence="9" type="primary">hisS</name>
    <name evidence="12" type="ORF">ENN04_04120</name>
</gene>
<feature type="binding site" evidence="10">
    <location>
        <begin position="261"/>
        <end position="262"/>
    </location>
    <ligand>
        <name>L-histidine</name>
        <dbReference type="ChEBI" id="CHEBI:57595"/>
    </ligand>
</feature>
<dbReference type="Gene3D" id="3.30.930.10">
    <property type="entry name" value="Bira Bifunctional Protein, Domain 2"/>
    <property type="match status" value="1"/>
</dbReference>
<comment type="subcellular location">
    <subcellularLocation>
        <location evidence="9">Cytoplasm</location>
    </subcellularLocation>
</comment>
<evidence type="ECO:0000256" key="1">
    <source>
        <dbReference type="ARBA" id="ARBA00008226"/>
    </source>
</evidence>
<dbReference type="Pfam" id="PF13393">
    <property type="entry name" value="tRNA-synt_His"/>
    <property type="match status" value="1"/>
</dbReference>
<dbReference type="AlphaFoldDB" id="A0A7C5SY13"/>
<dbReference type="HAMAP" id="MF_00127">
    <property type="entry name" value="His_tRNA_synth"/>
    <property type="match status" value="1"/>
</dbReference>